<dbReference type="PANTHER" id="PTHR30097:SF4">
    <property type="entry name" value="SLR6042 PROTEIN"/>
    <property type="match status" value="1"/>
</dbReference>
<feature type="domain" description="CzcB-like barrel-sandwich hybrid" evidence="4">
    <location>
        <begin position="74"/>
        <end position="218"/>
    </location>
</feature>
<feature type="coiled-coil region" evidence="3">
    <location>
        <begin position="148"/>
        <end position="175"/>
    </location>
</feature>
<keyword evidence="3" id="KW-0175">Coiled coil</keyword>
<dbReference type="InterPro" id="IPR051909">
    <property type="entry name" value="MFP_Cation_Efflux"/>
</dbReference>
<gene>
    <name evidence="5" type="ORF">GCM10023230_09500</name>
</gene>
<name>A0ABP8ZQZ0_9FLAO</name>
<comment type="caution">
    <text evidence="5">The sequence shown here is derived from an EMBL/GenBank/DDBJ whole genome shotgun (WGS) entry which is preliminary data.</text>
</comment>
<dbReference type="Gene3D" id="2.40.50.100">
    <property type="match status" value="1"/>
</dbReference>
<reference evidence="6" key="1">
    <citation type="journal article" date="2019" name="Int. J. Syst. Evol. Microbiol.">
        <title>The Global Catalogue of Microorganisms (GCM) 10K type strain sequencing project: providing services to taxonomists for standard genome sequencing and annotation.</title>
        <authorList>
            <consortium name="The Broad Institute Genomics Platform"/>
            <consortium name="The Broad Institute Genome Sequencing Center for Infectious Disease"/>
            <person name="Wu L."/>
            <person name="Ma J."/>
        </authorList>
    </citation>
    <scope>NUCLEOTIDE SEQUENCE [LARGE SCALE GENOMIC DNA]</scope>
    <source>
        <strain evidence="6">JCM 18198</strain>
    </source>
</reference>
<dbReference type="Pfam" id="PF25973">
    <property type="entry name" value="BSH_CzcB"/>
    <property type="match status" value="1"/>
</dbReference>
<sequence>MKNIITIYLLSFLLFSCKKEAEAITPETTENKFEAVITPEQFKNSKITTGSLEQKAIASVLKVSGKITLSPDGMATVSMPLGGYVKSIKVMQGMHVKKGQVLAVIEDAQFVQLQQDYLTAKQQLAFSAKDYNRQKELNVSKAVSDKTYEMAQSEMAKQRILLKSLEEKLQLININPATLTSGNISKSVYLYAPISGLVSKVNINLGKYINPTDMLFEILNNQNLFLSLNVFDKDASNLSVGQKIKANSNTSNEVYTTSVLYVNKSVNDNNAMEVIAKINNTSNKLIPGNYMNAEIDIHNNGAYIVKNAAIVDFEGKEYVFVKKTNESFVMTPVTIGTRTKEFSEVKNADAFLGKEVVITDAYTLLMILKNKEE</sequence>
<evidence type="ECO:0000256" key="2">
    <source>
        <dbReference type="ARBA" id="ARBA00022448"/>
    </source>
</evidence>
<comment type="similarity">
    <text evidence="1">Belongs to the membrane fusion protein (MFP) (TC 8.A.1) family.</text>
</comment>
<proteinExistence type="inferred from homology"/>
<dbReference type="EMBL" id="BAABIP010000007">
    <property type="protein sequence ID" value="GAA4762286.1"/>
    <property type="molecule type" value="Genomic_DNA"/>
</dbReference>
<evidence type="ECO:0000313" key="5">
    <source>
        <dbReference type="EMBL" id="GAA4762286.1"/>
    </source>
</evidence>
<evidence type="ECO:0000256" key="3">
    <source>
        <dbReference type="SAM" id="Coils"/>
    </source>
</evidence>
<dbReference type="InterPro" id="IPR006143">
    <property type="entry name" value="RND_pump_MFP"/>
</dbReference>
<dbReference type="Gene3D" id="2.40.420.20">
    <property type="match status" value="1"/>
</dbReference>
<evidence type="ECO:0000256" key="1">
    <source>
        <dbReference type="ARBA" id="ARBA00009477"/>
    </source>
</evidence>
<dbReference type="NCBIfam" id="TIGR01730">
    <property type="entry name" value="RND_mfp"/>
    <property type="match status" value="1"/>
</dbReference>
<keyword evidence="2" id="KW-0813">Transport</keyword>
<dbReference type="Proteomes" id="UP001500141">
    <property type="component" value="Unassembled WGS sequence"/>
</dbReference>
<evidence type="ECO:0000259" key="4">
    <source>
        <dbReference type="Pfam" id="PF25973"/>
    </source>
</evidence>
<dbReference type="InterPro" id="IPR058647">
    <property type="entry name" value="BSH_CzcB-like"/>
</dbReference>
<keyword evidence="6" id="KW-1185">Reference proteome</keyword>
<protein>
    <submittedName>
        <fullName evidence="5">Efflux RND transporter periplasmic adaptor subunit</fullName>
    </submittedName>
</protein>
<dbReference type="SUPFAM" id="SSF111369">
    <property type="entry name" value="HlyD-like secretion proteins"/>
    <property type="match status" value="1"/>
</dbReference>
<dbReference type="PROSITE" id="PS51257">
    <property type="entry name" value="PROKAR_LIPOPROTEIN"/>
    <property type="match status" value="1"/>
</dbReference>
<dbReference type="Gene3D" id="2.40.30.170">
    <property type="match status" value="1"/>
</dbReference>
<dbReference type="Gene3D" id="1.10.287.470">
    <property type="entry name" value="Helix hairpin bin"/>
    <property type="match status" value="1"/>
</dbReference>
<dbReference type="RefSeq" id="WP_264543888.1">
    <property type="nucleotide sequence ID" value="NZ_BAABIP010000007.1"/>
</dbReference>
<dbReference type="PANTHER" id="PTHR30097">
    <property type="entry name" value="CATION EFFLUX SYSTEM PROTEIN CUSB"/>
    <property type="match status" value="1"/>
</dbReference>
<evidence type="ECO:0000313" key="6">
    <source>
        <dbReference type="Proteomes" id="UP001500141"/>
    </source>
</evidence>
<accession>A0ABP8ZQZ0</accession>
<organism evidence="5 6">
    <name type="scientific">Flavobacterium hankyongi</name>
    <dbReference type="NCBI Taxonomy" id="1176532"/>
    <lineage>
        <taxon>Bacteria</taxon>
        <taxon>Pseudomonadati</taxon>
        <taxon>Bacteroidota</taxon>
        <taxon>Flavobacteriia</taxon>
        <taxon>Flavobacteriales</taxon>
        <taxon>Flavobacteriaceae</taxon>
        <taxon>Flavobacterium</taxon>
    </lineage>
</organism>